<reference evidence="2" key="2">
    <citation type="submission" date="2020-09" db="EMBL/GenBank/DDBJ databases">
        <authorList>
            <person name="Sun Q."/>
            <person name="Zhou Y."/>
        </authorList>
    </citation>
    <scope>NUCLEOTIDE SEQUENCE</scope>
    <source>
        <strain evidence="2">CGMCC 4.7201</strain>
    </source>
</reference>
<dbReference type="Proteomes" id="UP000641932">
    <property type="component" value="Unassembled WGS sequence"/>
</dbReference>
<sequence>MPPCAPAGDIPKTDMSPDGLTEPPAAIATTAAVIGPNEPAVSAPSRCSPSAATPAIARNAQLTAATAESTTLPHLSREPPYPPIPPPECNAPKLSEPPETSLPPTRPPVPAKSLE</sequence>
<proteinExistence type="predicted"/>
<reference evidence="2" key="1">
    <citation type="journal article" date="2014" name="Int. J. Syst. Evol. Microbiol.">
        <title>Complete genome sequence of Corynebacterium casei LMG S-19264T (=DSM 44701T), isolated from a smear-ripened cheese.</title>
        <authorList>
            <consortium name="US DOE Joint Genome Institute (JGI-PGF)"/>
            <person name="Walter F."/>
            <person name="Albersmeier A."/>
            <person name="Kalinowski J."/>
            <person name="Ruckert C."/>
        </authorList>
    </citation>
    <scope>NUCLEOTIDE SEQUENCE</scope>
    <source>
        <strain evidence="2">CGMCC 4.7201</strain>
    </source>
</reference>
<gene>
    <name evidence="2" type="ORF">GCM10012280_04680</name>
</gene>
<feature type="region of interest" description="Disordered" evidence="1">
    <location>
        <begin position="65"/>
        <end position="115"/>
    </location>
</feature>
<keyword evidence="3" id="KW-1185">Reference proteome</keyword>
<name>A0A917ZFH8_9ACTN</name>
<feature type="region of interest" description="Disordered" evidence="1">
    <location>
        <begin position="1"/>
        <end position="24"/>
    </location>
</feature>
<accession>A0A917ZFH8</accession>
<evidence type="ECO:0000313" key="3">
    <source>
        <dbReference type="Proteomes" id="UP000641932"/>
    </source>
</evidence>
<organism evidence="2 3">
    <name type="scientific">Wenjunlia tyrosinilytica</name>
    <dbReference type="NCBI Taxonomy" id="1544741"/>
    <lineage>
        <taxon>Bacteria</taxon>
        <taxon>Bacillati</taxon>
        <taxon>Actinomycetota</taxon>
        <taxon>Actinomycetes</taxon>
        <taxon>Kitasatosporales</taxon>
        <taxon>Streptomycetaceae</taxon>
        <taxon>Wenjunlia</taxon>
    </lineage>
</organism>
<evidence type="ECO:0000313" key="2">
    <source>
        <dbReference type="EMBL" id="GGO81154.1"/>
    </source>
</evidence>
<dbReference type="AlphaFoldDB" id="A0A917ZFH8"/>
<feature type="compositionally biased region" description="Pro residues" evidence="1">
    <location>
        <begin position="79"/>
        <end position="89"/>
    </location>
</feature>
<dbReference type="EMBL" id="BMMS01000002">
    <property type="protein sequence ID" value="GGO81154.1"/>
    <property type="molecule type" value="Genomic_DNA"/>
</dbReference>
<protein>
    <submittedName>
        <fullName evidence="2">Uncharacterized protein</fullName>
    </submittedName>
</protein>
<evidence type="ECO:0000256" key="1">
    <source>
        <dbReference type="SAM" id="MobiDB-lite"/>
    </source>
</evidence>
<feature type="compositionally biased region" description="Pro residues" evidence="1">
    <location>
        <begin position="100"/>
        <end position="115"/>
    </location>
</feature>
<comment type="caution">
    <text evidence="2">The sequence shown here is derived from an EMBL/GenBank/DDBJ whole genome shotgun (WGS) entry which is preliminary data.</text>
</comment>